<proteinExistence type="predicted"/>
<reference evidence="2" key="1">
    <citation type="submission" date="2021-02" db="EMBL/GenBank/DDBJ databases">
        <authorList>
            <person name="Cremers G."/>
            <person name="Picone N."/>
        </authorList>
    </citation>
    <scope>NUCLEOTIDE SEQUENCE</scope>
    <source>
        <strain evidence="2">PQ17</strain>
    </source>
</reference>
<name>A0A8J2FP13_9BACT</name>
<keyword evidence="1" id="KW-1133">Transmembrane helix</keyword>
<keyword evidence="1" id="KW-0812">Transmembrane</keyword>
<dbReference type="AlphaFoldDB" id="A0A8J2FP13"/>
<comment type="caution">
    <text evidence="2">The sequence shown here is derived from an EMBL/GenBank/DDBJ whole genome shotgun (WGS) entry which is preliminary data.</text>
</comment>
<keyword evidence="3" id="KW-1185">Reference proteome</keyword>
<dbReference type="Proteomes" id="UP000663859">
    <property type="component" value="Unassembled WGS sequence"/>
</dbReference>
<feature type="transmembrane region" description="Helical" evidence="1">
    <location>
        <begin position="79"/>
        <end position="97"/>
    </location>
</feature>
<evidence type="ECO:0000313" key="2">
    <source>
        <dbReference type="EMBL" id="CAF0696032.1"/>
    </source>
</evidence>
<dbReference type="RefSeq" id="WP_174581932.1">
    <property type="nucleotide sequence ID" value="NZ_CAJNOB010000012.1"/>
</dbReference>
<organism evidence="2 3">
    <name type="scientific">Candidatus Methylacidithermus pantelleriae</name>
    <dbReference type="NCBI Taxonomy" id="2744239"/>
    <lineage>
        <taxon>Bacteria</taxon>
        <taxon>Pseudomonadati</taxon>
        <taxon>Verrucomicrobiota</taxon>
        <taxon>Methylacidiphilae</taxon>
        <taxon>Methylacidiphilales</taxon>
        <taxon>Methylacidiphilaceae</taxon>
        <taxon>Candidatus Methylacidithermus</taxon>
    </lineage>
</organism>
<evidence type="ECO:0000256" key="1">
    <source>
        <dbReference type="SAM" id="Phobius"/>
    </source>
</evidence>
<dbReference type="EMBL" id="CAJNOB010000012">
    <property type="protein sequence ID" value="CAF0696032.1"/>
    <property type="molecule type" value="Genomic_DNA"/>
</dbReference>
<sequence length="106" mass="12565">MRRWNPFRPGKSGRKNPIARYEAYLAEQERKLSGRLRELEGELVRLDTAESLGVSSSVADRGEFRPNHRVQRIRDRNRFLVWSAMAIISMVLLWEKWAKIRQWLGL</sequence>
<accession>A0A8J2FP13</accession>
<protein>
    <submittedName>
        <fullName evidence="2">Uncharacterized protein</fullName>
    </submittedName>
</protein>
<keyword evidence="1" id="KW-0472">Membrane</keyword>
<evidence type="ECO:0000313" key="3">
    <source>
        <dbReference type="Proteomes" id="UP000663859"/>
    </source>
</evidence>
<gene>
    <name evidence="2" type="ORF">MPNT_20093</name>
</gene>